<evidence type="ECO:0000256" key="4">
    <source>
        <dbReference type="ARBA" id="ARBA00022516"/>
    </source>
</evidence>
<evidence type="ECO:0000256" key="16">
    <source>
        <dbReference type="PIRSR" id="PIRSR600829-2"/>
    </source>
</evidence>
<dbReference type="GO" id="GO:0005886">
    <property type="term" value="C:plasma membrane"/>
    <property type="evidence" value="ECO:0007669"/>
    <property type="project" value="UniProtKB-SubCell"/>
</dbReference>
<proteinExistence type="inferred from homology"/>
<feature type="transmembrane region" description="Helical" evidence="19">
    <location>
        <begin position="26"/>
        <end position="43"/>
    </location>
</feature>
<gene>
    <name evidence="20" type="ORF">COV58_01335</name>
</gene>
<feature type="active site" description="Proton acceptor" evidence="15">
    <location>
        <position position="64"/>
    </location>
</feature>
<evidence type="ECO:0000313" key="20">
    <source>
        <dbReference type="EMBL" id="PIQ73655.1"/>
    </source>
</evidence>
<comment type="similarity">
    <text evidence="2">Belongs to the bacterial diacylglycerol kinase family.</text>
</comment>
<feature type="transmembrane region" description="Helical" evidence="19">
    <location>
        <begin position="96"/>
        <end position="119"/>
    </location>
</feature>
<evidence type="ECO:0000256" key="1">
    <source>
        <dbReference type="ARBA" id="ARBA00004651"/>
    </source>
</evidence>
<keyword evidence="4" id="KW-0444">Lipid biosynthesis</keyword>
<feature type="binding site" evidence="16">
    <location>
        <position position="64"/>
    </location>
    <ligand>
        <name>substrate</name>
    </ligand>
</feature>
<evidence type="ECO:0000256" key="11">
    <source>
        <dbReference type="ARBA" id="ARBA00023098"/>
    </source>
</evidence>
<comment type="cofactor">
    <cofactor evidence="18">
        <name>Mg(2+)</name>
        <dbReference type="ChEBI" id="CHEBI:18420"/>
    </cofactor>
    <text evidence="18">Mn(2+), Zn(2+), Cd(2+) and Co(2+) support activity to lesser extents.</text>
</comment>
<sequence length="123" mass="13912">MIQKHADSIGHAWDGLTWSFKTQSNFKIHFLLIFLSILGGFLFKISYVEWIAVLITTYIGLIIEVINTAIEKMGDAIDLNYNENIKISKDVSAASMLIFSIGAFAVACLIFLPKIFYFLRSIK</sequence>
<dbReference type="Proteomes" id="UP000231056">
    <property type="component" value="Unassembled WGS sequence"/>
</dbReference>
<evidence type="ECO:0000256" key="12">
    <source>
        <dbReference type="ARBA" id="ARBA00023136"/>
    </source>
</evidence>
<keyword evidence="9 17" id="KW-0067">ATP-binding</keyword>
<dbReference type="GO" id="GO:0005524">
    <property type="term" value="F:ATP binding"/>
    <property type="evidence" value="ECO:0007669"/>
    <property type="project" value="UniProtKB-KW"/>
</dbReference>
<evidence type="ECO:0000256" key="3">
    <source>
        <dbReference type="ARBA" id="ARBA00022475"/>
    </source>
</evidence>
<dbReference type="PANTHER" id="PTHR34299:SF1">
    <property type="entry name" value="DIACYLGLYCEROL KINASE"/>
    <property type="match status" value="1"/>
</dbReference>
<accession>A0A2M6IV55</accession>
<keyword evidence="6 19" id="KW-0812">Transmembrane</keyword>
<organism evidence="20 21">
    <name type="scientific">Candidatus Roizmanbacteria bacterium CG11_big_fil_rev_8_21_14_0_20_36_8</name>
    <dbReference type="NCBI Taxonomy" id="1974856"/>
    <lineage>
        <taxon>Bacteria</taxon>
        <taxon>Candidatus Roizmaniibacteriota</taxon>
    </lineage>
</organism>
<keyword evidence="18" id="KW-0479">Metal-binding</keyword>
<evidence type="ECO:0000256" key="13">
    <source>
        <dbReference type="ARBA" id="ARBA00023209"/>
    </source>
</evidence>
<keyword evidence="11" id="KW-0443">Lipid metabolism</keyword>
<keyword evidence="13" id="KW-0594">Phospholipid biosynthesis</keyword>
<keyword evidence="12 19" id="KW-0472">Membrane</keyword>
<keyword evidence="5" id="KW-0808">Transferase</keyword>
<protein>
    <submittedName>
        <fullName evidence="20">Diacylglycerol kinase</fullName>
    </submittedName>
</protein>
<evidence type="ECO:0000256" key="19">
    <source>
        <dbReference type="SAM" id="Phobius"/>
    </source>
</evidence>
<evidence type="ECO:0000256" key="14">
    <source>
        <dbReference type="ARBA" id="ARBA00023264"/>
    </source>
</evidence>
<evidence type="ECO:0000256" key="2">
    <source>
        <dbReference type="ARBA" id="ARBA00005967"/>
    </source>
</evidence>
<dbReference type="GO" id="GO:0016301">
    <property type="term" value="F:kinase activity"/>
    <property type="evidence" value="ECO:0007669"/>
    <property type="project" value="UniProtKB-KW"/>
</dbReference>
<feature type="binding site" evidence="18">
    <location>
        <position position="71"/>
    </location>
    <ligand>
        <name>a divalent metal cation</name>
        <dbReference type="ChEBI" id="CHEBI:60240"/>
    </ligand>
</feature>
<dbReference type="InterPro" id="IPR033717">
    <property type="entry name" value="UDPK"/>
</dbReference>
<feature type="binding site" evidence="17">
    <location>
        <begin position="89"/>
        <end position="90"/>
    </location>
    <ligand>
        <name>ATP</name>
        <dbReference type="ChEBI" id="CHEBI:30616"/>
    </ligand>
</feature>
<dbReference type="GO" id="GO:0008654">
    <property type="term" value="P:phospholipid biosynthetic process"/>
    <property type="evidence" value="ECO:0007669"/>
    <property type="project" value="UniProtKB-KW"/>
</dbReference>
<comment type="caution">
    <text evidence="20">The sequence shown here is derived from an EMBL/GenBank/DDBJ whole genome shotgun (WGS) entry which is preliminary data.</text>
</comment>
<dbReference type="InterPro" id="IPR000829">
    <property type="entry name" value="DAGK"/>
</dbReference>
<evidence type="ECO:0000256" key="6">
    <source>
        <dbReference type="ARBA" id="ARBA00022692"/>
    </source>
</evidence>
<feature type="transmembrane region" description="Helical" evidence="19">
    <location>
        <begin position="50"/>
        <end position="70"/>
    </location>
</feature>
<keyword evidence="18" id="KW-0460">Magnesium</keyword>
<dbReference type="EMBL" id="PCVM01000030">
    <property type="protein sequence ID" value="PIQ73655.1"/>
    <property type="molecule type" value="Genomic_DNA"/>
</dbReference>
<dbReference type="CDD" id="cd14265">
    <property type="entry name" value="UDPK_IM_like"/>
    <property type="match status" value="1"/>
</dbReference>
<dbReference type="Pfam" id="PF01219">
    <property type="entry name" value="DAGK_prokar"/>
    <property type="match status" value="1"/>
</dbReference>
<evidence type="ECO:0000256" key="5">
    <source>
        <dbReference type="ARBA" id="ARBA00022679"/>
    </source>
</evidence>
<feature type="binding site" evidence="17">
    <location>
        <position position="71"/>
    </location>
    <ligand>
        <name>ATP</name>
        <dbReference type="ChEBI" id="CHEBI:30616"/>
    </ligand>
</feature>
<evidence type="ECO:0000313" key="21">
    <source>
        <dbReference type="Proteomes" id="UP000231056"/>
    </source>
</evidence>
<dbReference type="PANTHER" id="PTHR34299">
    <property type="entry name" value="DIACYLGLYCEROL KINASE"/>
    <property type="match status" value="1"/>
</dbReference>
<dbReference type="InterPro" id="IPR036945">
    <property type="entry name" value="DAGK_sf"/>
</dbReference>
<dbReference type="AlphaFoldDB" id="A0A2M6IV55"/>
<name>A0A2M6IV55_9BACT</name>
<evidence type="ECO:0000256" key="17">
    <source>
        <dbReference type="PIRSR" id="PIRSR600829-3"/>
    </source>
</evidence>
<evidence type="ECO:0000256" key="8">
    <source>
        <dbReference type="ARBA" id="ARBA00022777"/>
    </source>
</evidence>
<evidence type="ECO:0000256" key="10">
    <source>
        <dbReference type="ARBA" id="ARBA00022989"/>
    </source>
</evidence>
<evidence type="ECO:0000256" key="15">
    <source>
        <dbReference type="PIRSR" id="PIRSR600829-1"/>
    </source>
</evidence>
<evidence type="ECO:0000256" key="18">
    <source>
        <dbReference type="PIRSR" id="PIRSR600829-4"/>
    </source>
</evidence>
<keyword evidence="8 20" id="KW-0418">Kinase</keyword>
<evidence type="ECO:0000256" key="7">
    <source>
        <dbReference type="ARBA" id="ARBA00022741"/>
    </source>
</evidence>
<dbReference type="GO" id="GO:0046872">
    <property type="term" value="F:metal ion binding"/>
    <property type="evidence" value="ECO:0007669"/>
    <property type="project" value="UniProtKB-KW"/>
</dbReference>
<evidence type="ECO:0000256" key="9">
    <source>
        <dbReference type="ARBA" id="ARBA00022840"/>
    </source>
</evidence>
<comment type="subcellular location">
    <subcellularLocation>
        <location evidence="1">Cell membrane</location>
        <topology evidence="1">Multi-pass membrane protein</topology>
    </subcellularLocation>
</comment>
<dbReference type="Gene3D" id="1.10.287.3610">
    <property type="match status" value="1"/>
</dbReference>
<keyword evidence="10 19" id="KW-1133">Transmembrane helix</keyword>
<reference evidence="20 21" key="1">
    <citation type="submission" date="2017-09" db="EMBL/GenBank/DDBJ databases">
        <title>Depth-based differentiation of microbial function through sediment-hosted aquifers and enrichment of novel symbionts in the deep terrestrial subsurface.</title>
        <authorList>
            <person name="Probst A.J."/>
            <person name="Ladd B."/>
            <person name="Jarett J.K."/>
            <person name="Geller-Mcgrath D.E."/>
            <person name="Sieber C.M."/>
            <person name="Emerson J.B."/>
            <person name="Anantharaman K."/>
            <person name="Thomas B.C."/>
            <person name="Malmstrom R."/>
            <person name="Stieglmeier M."/>
            <person name="Klingl A."/>
            <person name="Woyke T."/>
            <person name="Ryan C.M."/>
            <person name="Banfield J.F."/>
        </authorList>
    </citation>
    <scope>NUCLEOTIDE SEQUENCE [LARGE SCALE GENOMIC DNA]</scope>
    <source>
        <strain evidence="20">CG11_big_fil_rev_8_21_14_0_20_36_8</strain>
    </source>
</reference>
<keyword evidence="7 17" id="KW-0547">Nucleotide-binding</keyword>
<keyword evidence="3" id="KW-1003">Cell membrane</keyword>
<keyword evidence="14" id="KW-1208">Phospholipid metabolism</keyword>